<evidence type="ECO:0000256" key="1">
    <source>
        <dbReference type="SAM" id="MobiDB-lite"/>
    </source>
</evidence>
<evidence type="ECO:0000313" key="4">
    <source>
        <dbReference type="Proteomes" id="UP001589702"/>
    </source>
</evidence>
<dbReference type="Proteomes" id="UP001589702">
    <property type="component" value="Unassembled WGS sequence"/>
</dbReference>
<gene>
    <name evidence="3" type="ORF">ACFFP1_10960</name>
</gene>
<organism evidence="3 4">
    <name type="scientific">Arthrobacter ramosus</name>
    <dbReference type="NCBI Taxonomy" id="1672"/>
    <lineage>
        <taxon>Bacteria</taxon>
        <taxon>Bacillati</taxon>
        <taxon>Actinomycetota</taxon>
        <taxon>Actinomycetes</taxon>
        <taxon>Micrococcales</taxon>
        <taxon>Micrococcaceae</taxon>
        <taxon>Arthrobacter</taxon>
    </lineage>
</organism>
<sequence length="382" mass="41839">MTAATTGVPAKQITDEDVAYMKSFIGESAVVVQWNEEASTDSIRHYAWGIGDENPLWLLDSYAQTTRYGTRIAPPTFLYSVCDAEVAMGMSEGIQAIHLGADLDFRRPIRLGERVRARAFVEDVRERVGRRSGRLVEQVGRTDYFVGEELVGIVRNTIVCVARSSGGQRMHEPRDPHVYTDEEKEQIRAAILAEEIRGQRTRFAETVSVGDVVPQVVKGPLDLITMTAYYAGAIGTAGYRGVETRVRQQERVRNGDPSAPTNLGPEHFLSEPFPSLGHQDAAMAHAIGMPGAYDNGNQRVSWMAHCVTNWMGDDADLVSLSVRIKQPGVFGDTQWIGGEVTRVFRDEAHGACAEVTVKAINQLGVETTSAVAVVSLAETRSS</sequence>
<feature type="domain" description="FAS1-like dehydratase" evidence="2">
    <location>
        <begin position="32"/>
        <end position="131"/>
    </location>
</feature>
<dbReference type="Gene3D" id="3.10.129.10">
    <property type="entry name" value="Hotdog Thioesterase"/>
    <property type="match status" value="2"/>
</dbReference>
<dbReference type="EMBL" id="JBHMBC010000016">
    <property type="protein sequence ID" value="MFB9820019.1"/>
    <property type="molecule type" value="Genomic_DNA"/>
</dbReference>
<evidence type="ECO:0000313" key="3">
    <source>
        <dbReference type="EMBL" id="MFB9820019.1"/>
    </source>
</evidence>
<accession>A0ABV5XZ42</accession>
<evidence type="ECO:0000259" key="2">
    <source>
        <dbReference type="Pfam" id="PF13452"/>
    </source>
</evidence>
<name>A0ABV5XZ42_ARTRM</name>
<comment type="caution">
    <text evidence="3">The sequence shown here is derived from an EMBL/GenBank/DDBJ whole genome shotgun (WGS) entry which is preliminary data.</text>
</comment>
<dbReference type="InterPro" id="IPR029069">
    <property type="entry name" value="HotDog_dom_sf"/>
</dbReference>
<dbReference type="PANTHER" id="PTHR43437:SF3">
    <property type="entry name" value="HYDROXYACYL-THIOESTER DEHYDRATASE TYPE 2, MITOCHONDRIAL"/>
    <property type="match status" value="1"/>
</dbReference>
<keyword evidence="4" id="KW-1185">Reference proteome</keyword>
<proteinExistence type="predicted"/>
<dbReference type="InterPro" id="IPR039569">
    <property type="entry name" value="FAS1-like_DH_region"/>
</dbReference>
<dbReference type="Pfam" id="PF13452">
    <property type="entry name" value="FAS1_DH_region"/>
    <property type="match status" value="1"/>
</dbReference>
<dbReference type="PANTHER" id="PTHR43437">
    <property type="entry name" value="HYDROXYACYL-THIOESTER DEHYDRATASE TYPE 2, MITOCHONDRIAL-RELATED"/>
    <property type="match status" value="1"/>
</dbReference>
<feature type="region of interest" description="Disordered" evidence="1">
    <location>
        <begin position="251"/>
        <end position="270"/>
    </location>
</feature>
<reference evidence="3 4" key="1">
    <citation type="submission" date="2024-09" db="EMBL/GenBank/DDBJ databases">
        <authorList>
            <person name="Sun Q."/>
            <person name="Mori K."/>
        </authorList>
    </citation>
    <scope>NUCLEOTIDE SEQUENCE [LARGE SCALE GENOMIC DNA]</scope>
    <source>
        <strain evidence="3 4">JCM 1334</strain>
    </source>
</reference>
<dbReference type="RefSeq" id="WP_234752211.1">
    <property type="nucleotide sequence ID" value="NZ_BAAAWN010000001.1"/>
</dbReference>
<protein>
    <submittedName>
        <fullName evidence="3">MaoC family dehydratase N-terminal domain-containing protein</fullName>
    </submittedName>
</protein>
<dbReference type="InterPro" id="IPR050965">
    <property type="entry name" value="UPF0336/Enoyl-CoA_hydratase"/>
</dbReference>
<dbReference type="SUPFAM" id="SSF54637">
    <property type="entry name" value="Thioesterase/thiol ester dehydrase-isomerase"/>
    <property type="match status" value="2"/>
</dbReference>